<keyword evidence="2" id="KW-1133">Transmembrane helix</keyword>
<keyword evidence="2" id="KW-0812">Transmembrane</keyword>
<dbReference type="GO" id="GO:0016020">
    <property type="term" value="C:membrane"/>
    <property type="evidence" value="ECO:0007669"/>
    <property type="project" value="InterPro"/>
</dbReference>
<dbReference type="Proteomes" id="UP000000598">
    <property type="component" value="Chromosome F"/>
</dbReference>
<feature type="domain" description="Csf1 N-terminal" evidence="3">
    <location>
        <begin position="33"/>
        <end position="1289"/>
    </location>
</feature>
<feature type="domain" description="Csf1 C-terminal region" evidence="4">
    <location>
        <begin position="1750"/>
        <end position="2919"/>
    </location>
</feature>
<dbReference type="PaxDb" id="284590-Q6CJF2"/>
<dbReference type="Pfam" id="PF21678">
    <property type="entry name" value="Csf1_N"/>
    <property type="match status" value="1"/>
</dbReference>
<dbReference type="FunCoup" id="Q6CJF2">
    <property type="interactions" value="84"/>
</dbReference>
<sequence length="2923" mass="333244">MDSSSTFRPISISDEKDLSVPFLVDWILAVILCILAPFYLGRILAWVLTKGLDFWVWRQYKIKINLQSIKVSFLGGRIFFKNLTVVSNDFTISFLEGSFTWRYWLLHTRIRGIDFESEDGDASENAKLPCRFLLQCDGLEVFVYNKIDVYESVLRDHFTNVTKDGQETESNDDITINTEKAAANSKLSNSSRYSYSGRSKSTDAPKLSAKTKLFPIQLEANRAAIVLGNRNTRHVGVFKFEQAKGVYDIFSSISDLDYYRTKISLDLYDALFELRTNLGYQNDNPIKTFVVEKTMDKIWQTVKKQCISISKLLLPNQGKTINNQQAYIDSWKGLDLYHHTKAVQEENVDTTVLHEQEYARYSRVMKAERVSLTYYFDIPGIVPANSSSINSQSDRDESLNCNQDDDTPAFGTDIHIYTAAVYYGPWAHKHMQDIIRLFSPIVSRDQMKATKPEPGSLRIYENFKLSVDFRDKSVLHIPTRESSKDEEFIKRYKTTGDTHRAFGWLNVSLNEGGEILFNLALCSQADRLPNELYVLLLNPEIKSSVNHEVLFRCNTQTIKANIGYPTGWNKQADWLFELDSRTAELFLLRDHISLISDLFTDFSANDALRYELFRPFTYEIKWVFTEYKLFLNVNDANIINNLLDLNENCFLSLSGDILNTSINLPFTSIVKEPHETTFLLKSPLVKLSIHPPCWNTLHEFLSETTFGECPDFSMTGTYISFPSVDVDNTDTILIDFRSSSTKFLSFGFVLRYLMNIKLNYFGDFNHFKTTEEYSNDLSMEEDTKTKTKNFQEQPTNDVESLTSSSSDGSYQVADTINENTIHKSSLLRTKNETDVWITFFVNDGCIIIPENLYDCQRSFLLSFRRLEFDMRYTNYFMDLTAFFSRIYLNHSNEFSFNRVVAIEESHSENTGYLDDLNLHGHRMFGVPPVEETYLCKWDISIGSLSTDSDGQFLFSFLEAIQKVGFTYKDAENILIYSIHKPEDVTSLTISIGRVSSIVRTNHGGSATLSLNDITINSWDLSNSRYSKRVDLLVAAISVCAIDEKKTVLFTCDTAVELTKFVVRSNMKNHRVTQQNCVLLNDSPFHRCKFLLAFDQLNHSTLYDDLLGSITPSISLPTLSEPLTFQTFDNIYERLLGSYINLINFDTDIIDTKNLTDDRPDDKRLLPLSNTVSNDLSGQLAEEFESENTTVNISTLSVFVTPKAFTFAENAAHFMLTMSTESIMDYFEMNIVNIFSVGHITNGKFFNSSVMLKNVKVNISDETALDKTQLEALDRLELSVSNISVISKILKYPQNLEQSNESTGITDDSTISCNFDSLQFNIFKSSKNRLTKVLPIAWFEILMFNTVLFSDVGKVSKLIFGSIKSAILDADVEWTVEYLLKLAKAFCKEGKSCIELGKLRSIDMKETIIRVAELGKISGIDSVPYIITKPAYITRLSKFHVRDTASWKIITRLRHVSKHTSHVSETTSQCDDIPEEVRNICKDKSQFLDIFVDWKNWDVYEVEQSSLFTLLFSGESTVHEEDLFNELSLSLEMLHLELPYAPQQSSIIAKQIDLCVKKMSHDAILDFDTMGYDKKEIDFDLLISYADIRASMQLIERIILLKQKLFPQITDIENKTNRWVSKIYQTSFRISQLTLHMLIEKYMMLLDLQDLSIAGLETSSEINSLLSAKFSSETLSFNLLYLDRIISRILLEKVTANFFGTENENIRFFTSNIGSVVLDSSDLTLTEMMKHARALLASIDDMKAITPDHDSEKKNGHVDLVWVLSLKVGSLQLQTSAFVPFIIRILISGLDFNFKNLSGISIIVNYTELLLDFYFNQLKLLRISNSVTKVDYRSNTLLTDIGLDTDIVKLTLSDNRVYIEELTDSLNGTVSELIKIFKNKNADNEPAAPKFKPCSFKMNAIYIGLLTDLKTTNYVLEFNETAFSCASRAEALEETHANDNLREMSLVIQNVCILVLNPEVLPTLSKIFDIGFALKLIEDDIKKTLQIETPHSRVMLAPSTLIAVIFFIQEAKVSLQKVKQKGKFNSSSNAIEIPPYFETLSVNILSNKLCLGWIFEEDTDENGIVIGYESLFAAYEKPYGKLTIVDGYVATAQGKESNNFFFANGVPELNRSHLSSMQINFWFSGQFIEKDLFVRMNADKLDVRILTTSVEIVNVMRSSIESFQKKLAKISNIKKSSISTHNVAENLSDKVSILSIRSINCIAKYGGGIINLYTPDDIAQDSPKSSLELTSPSIEVSLDYMHNFPSQKQHWIRSLVNVESTHNILFSSCVPVLVNLTTEIQKQMERFNSEKKQLVHKTQEQTTNTQRISFDYKNLFKKIDTAIVINVGAQNITLTCEPRAKIQADLGFSNFRISMFTDSPDHSEPLSLSLQWSEIEISTRHIFSREISSSAGINEVYLDFMLTHENTIKTYGNTLISDMKFYVNMKQLQEITLFLDIWSPKTKKAQKLGSGPHSGQKCQPQALTEFTTPKIPWIYQIIFKNTSAVIDMDPSLGSINFKVPTFWISSHHRVDWSHSVSFYLDELNSKSDGRLGGLFEIKNIFFDSSISWPVKDNKFEAPLINLAFKMSHLSSKIGFDYHSFLIARVSDLQLAIRNERDESGLLKDLLIVSMSFGSVNIFLTALASANLYDIYATFARMRIENKKSYVQTLKESNPESSGKIHFSNNELLAPLRLRTNLTAEIGSFRLYVFPSTLFDSEVLVLKANKMNVEAATQTEQKTKTDLTWQIRDINISLAQFKNELTEEQFAELSVEEYNRQAALLEGDIILAAPSVFVGITTWQKIPDTDIEFLYSSSFGDKVDIKWNLDPINFIREMWATHVRALSVRRGHTEPSPSKPFFEDENIAEKIKIVNLGTKYKYIPLEEPHIEMPLLRDLGNATPPIEWFGVNRKRFPGMAHQLIVVPLQKLIYVAEDQYNRTLGDNLGTM</sequence>
<organism evidence="5 6">
    <name type="scientific">Kluyveromyces lactis (strain ATCC 8585 / CBS 2359 / DSM 70799 / NBRC 1267 / NRRL Y-1140 / WM37)</name>
    <name type="common">Yeast</name>
    <name type="synonym">Candida sphaerica</name>
    <dbReference type="NCBI Taxonomy" id="284590"/>
    <lineage>
        <taxon>Eukaryota</taxon>
        <taxon>Fungi</taxon>
        <taxon>Dikarya</taxon>
        <taxon>Ascomycota</taxon>
        <taxon>Saccharomycotina</taxon>
        <taxon>Saccharomycetes</taxon>
        <taxon>Saccharomycetales</taxon>
        <taxon>Saccharomycetaceae</taxon>
        <taxon>Kluyveromyces</taxon>
    </lineage>
</organism>
<name>Q6CJF2_KLULA</name>
<keyword evidence="6" id="KW-1185">Reference proteome</keyword>
<keyword evidence="2" id="KW-0472">Membrane</keyword>
<dbReference type="InterPro" id="IPR056779">
    <property type="entry name" value="Csf1_C"/>
</dbReference>
<dbReference type="InParanoid" id="Q6CJF2"/>
<reference evidence="5 6" key="1">
    <citation type="journal article" date="2004" name="Nature">
        <title>Genome evolution in yeasts.</title>
        <authorList>
            <consortium name="Genolevures"/>
            <person name="Dujon B."/>
            <person name="Sherman D."/>
            <person name="Fischer G."/>
            <person name="Durrens P."/>
            <person name="Casaregola S."/>
            <person name="Lafontaine I."/>
            <person name="de Montigny J."/>
            <person name="Marck C."/>
            <person name="Neuveglise C."/>
            <person name="Talla E."/>
            <person name="Goffard N."/>
            <person name="Frangeul L."/>
            <person name="Aigle M."/>
            <person name="Anthouard V."/>
            <person name="Babour A."/>
            <person name="Barbe V."/>
            <person name="Barnay S."/>
            <person name="Blanchin S."/>
            <person name="Beckerich J.M."/>
            <person name="Beyne E."/>
            <person name="Bleykasten C."/>
            <person name="Boisrame A."/>
            <person name="Boyer J."/>
            <person name="Cattolico L."/>
            <person name="Confanioleri F."/>
            <person name="de Daruvar A."/>
            <person name="Despons L."/>
            <person name="Fabre E."/>
            <person name="Fairhead C."/>
            <person name="Ferry-Dumazet H."/>
            <person name="Groppi A."/>
            <person name="Hantraye F."/>
            <person name="Hennequin C."/>
            <person name="Jauniaux N."/>
            <person name="Joyet P."/>
            <person name="Kachouri R."/>
            <person name="Kerrest A."/>
            <person name="Koszul R."/>
            <person name="Lemaire M."/>
            <person name="Lesur I."/>
            <person name="Ma L."/>
            <person name="Muller H."/>
            <person name="Nicaud J.M."/>
            <person name="Nikolski M."/>
            <person name="Oztas S."/>
            <person name="Ozier-Kalogeropoulos O."/>
            <person name="Pellenz S."/>
            <person name="Potier S."/>
            <person name="Richard G.F."/>
            <person name="Straub M.L."/>
            <person name="Suleau A."/>
            <person name="Swennene D."/>
            <person name="Tekaia F."/>
            <person name="Wesolowski-Louvel M."/>
            <person name="Westhof E."/>
            <person name="Wirth B."/>
            <person name="Zeniou-Meyer M."/>
            <person name="Zivanovic I."/>
            <person name="Bolotin-Fukuhara M."/>
            <person name="Thierry A."/>
            <person name="Bouchier C."/>
            <person name="Caudron B."/>
            <person name="Scarpelli C."/>
            <person name="Gaillardin C."/>
            <person name="Weissenbach J."/>
            <person name="Wincker P."/>
            <person name="Souciet J.L."/>
        </authorList>
    </citation>
    <scope>NUCLEOTIDE SEQUENCE [LARGE SCALE GENOMIC DNA]</scope>
    <source>
        <strain evidence="6">ATCC 8585 / CBS 2359 / DSM 70799 / NBRC 1267 / NRRL Y-1140 / WM37</strain>
    </source>
</reference>
<dbReference type="PANTHER" id="PTHR32085:SF3">
    <property type="entry name" value="PROTEIN CSF1"/>
    <property type="match status" value="1"/>
</dbReference>
<evidence type="ECO:0000313" key="6">
    <source>
        <dbReference type="Proteomes" id="UP000000598"/>
    </source>
</evidence>
<feature type="region of interest" description="Disordered" evidence="1">
    <location>
        <begin position="778"/>
        <end position="807"/>
    </location>
</feature>
<dbReference type="OMA" id="YGLEWFI"/>
<accession>Q6CJF2</accession>
<feature type="compositionally biased region" description="Polar residues" evidence="1">
    <location>
        <begin position="788"/>
        <end position="807"/>
    </location>
</feature>
<dbReference type="InterPro" id="IPR048636">
    <property type="entry name" value="Csf1_N"/>
</dbReference>
<dbReference type="PANTHER" id="PTHR32085">
    <property type="entry name" value="PROTEIN CSF1"/>
    <property type="match status" value="1"/>
</dbReference>
<feature type="transmembrane region" description="Helical" evidence="2">
    <location>
        <begin position="20"/>
        <end position="40"/>
    </location>
</feature>
<proteinExistence type="predicted"/>
<dbReference type="GO" id="GO:0006113">
    <property type="term" value="P:fermentation"/>
    <property type="evidence" value="ECO:0007669"/>
    <property type="project" value="InterPro"/>
</dbReference>
<dbReference type="EMBL" id="CR382126">
    <property type="protein sequence ID" value="CAG98645.1"/>
    <property type="molecule type" value="Genomic_DNA"/>
</dbReference>
<evidence type="ECO:0000313" key="5">
    <source>
        <dbReference type="EMBL" id="CAG98645.1"/>
    </source>
</evidence>
<evidence type="ECO:0000259" key="4">
    <source>
        <dbReference type="Pfam" id="PF25038"/>
    </source>
</evidence>
<evidence type="ECO:0000259" key="3">
    <source>
        <dbReference type="Pfam" id="PF21678"/>
    </source>
</evidence>
<dbReference type="KEGG" id="kla:KLLA0_F19096g"/>
<evidence type="ECO:0000256" key="2">
    <source>
        <dbReference type="SAM" id="Phobius"/>
    </source>
</evidence>
<gene>
    <name evidence="5" type="ORF">KLLA0_F19096g</name>
</gene>
<dbReference type="Pfam" id="PF25038">
    <property type="entry name" value="Csf1_C"/>
    <property type="match status" value="1"/>
</dbReference>
<dbReference type="eggNOG" id="KOG3596">
    <property type="taxonomic scope" value="Eukaryota"/>
</dbReference>
<dbReference type="HOGENOM" id="CLU_000126_1_0_1"/>
<evidence type="ECO:0000256" key="1">
    <source>
        <dbReference type="SAM" id="MobiDB-lite"/>
    </source>
</evidence>
<protein>
    <submittedName>
        <fullName evidence="5">KLLA0F19096p</fullName>
    </submittedName>
</protein>
<dbReference type="InterPro" id="IPR029636">
    <property type="entry name" value="Csf1"/>
</dbReference>